<feature type="domain" description="Response regulatory" evidence="8">
    <location>
        <begin position="11"/>
        <end position="130"/>
    </location>
</feature>
<evidence type="ECO:0000256" key="6">
    <source>
        <dbReference type="ARBA" id="ARBA00037164"/>
    </source>
</evidence>
<reference evidence="10" key="2">
    <citation type="journal article" date="2021" name="PeerJ">
        <title>Extensive microbial diversity within the chicken gut microbiome revealed by metagenomics and culture.</title>
        <authorList>
            <person name="Gilroy R."/>
            <person name="Ravi A."/>
            <person name="Getino M."/>
            <person name="Pursley I."/>
            <person name="Horton D.L."/>
            <person name="Alikhan N.F."/>
            <person name="Baker D."/>
            <person name="Gharbi K."/>
            <person name="Hall N."/>
            <person name="Watson M."/>
            <person name="Adriaenssens E.M."/>
            <person name="Foster-Nyarko E."/>
            <person name="Jarju S."/>
            <person name="Secka A."/>
            <person name="Antonio M."/>
            <person name="Oren A."/>
            <person name="Chaudhuri R.R."/>
            <person name="La Ragione R."/>
            <person name="Hildebrand F."/>
            <person name="Pallen M.J."/>
        </authorList>
    </citation>
    <scope>NUCLEOTIDE SEQUENCE</scope>
    <source>
        <strain evidence="10">CHK176-22527</strain>
    </source>
</reference>
<comment type="caution">
    <text evidence="10">The sequence shown here is derived from an EMBL/GenBank/DDBJ whole genome shotgun (WGS) entry which is preliminary data.</text>
</comment>
<keyword evidence="7" id="KW-0597">Phosphoprotein</keyword>
<dbReference type="Gene3D" id="3.40.50.2300">
    <property type="match status" value="1"/>
</dbReference>
<dbReference type="InterPro" id="IPR011006">
    <property type="entry name" value="CheY-like_superfamily"/>
</dbReference>
<proteinExistence type="predicted"/>
<evidence type="ECO:0000256" key="4">
    <source>
        <dbReference type="ARBA" id="ARBA00023159"/>
    </source>
</evidence>
<evidence type="ECO:0000256" key="3">
    <source>
        <dbReference type="ARBA" id="ARBA00023012"/>
    </source>
</evidence>
<protein>
    <recommendedName>
        <fullName evidence="1">Stage 0 sporulation protein A homolog</fullName>
    </recommendedName>
</protein>
<dbReference type="PROSITE" id="PS50110">
    <property type="entry name" value="RESPONSE_REGULATORY"/>
    <property type="match status" value="1"/>
</dbReference>
<dbReference type="PANTHER" id="PTHR37299:SF3">
    <property type="entry name" value="STAGE 0 SPORULATION PROTEIN A HOMOLOG"/>
    <property type="match status" value="1"/>
</dbReference>
<dbReference type="AlphaFoldDB" id="A0A9D1HEU3"/>
<reference evidence="10" key="1">
    <citation type="submission" date="2020-10" db="EMBL/GenBank/DDBJ databases">
        <authorList>
            <person name="Gilroy R."/>
        </authorList>
    </citation>
    <scope>NUCLEOTIDE SEQUENCE</scope>
    <source>
        <strain evidence="10">CHK176-22527</strain>
    </source>
</reference>
<evidence type="ECO:0000256" key="1">
    <source>
        <dbReference type="ARBA" id="ARBA00018672"/>
    </source>
</evidence>
<dbReference type="PANTHER" id="PTHR37299">
    <property type="entry name" value="TRANSCRIPTIONAL REGULATOR-RELATED"/>
    <property type="match status" value="1"/>
</dbReference>
<sequence length="242" mass="28324">MRKALERYMLNIIICDDEKALRRDLKQILETELGLMGISYRIAEYSSGEEVLREYERIQGQKILYLDIKLDNANGVDMARQIRRIDPSAVIIFVTVYPEFVFQGYEVRALDYILKPYEKEKIINSFHNAIQTLDLTKESFFFLDNRSGSMRISFDSILYFFSERHRIYVVTSDEENSFYGKLGDLQEELPACFVRIHNRYIINMKYIESIGAASVTAGGRELPVSRSYKQAFSIAYARYMLE</sequence>
<keyword evidence="4" id="KW-0010">Activator</keyword>
<keyword evidence="2" id="KW-0963">Cytoplasm</keyword>
<evidence type="ECO:0000256" key="5">
    <source>
        <dbReference type="ARBA" id="ARBA00024867"/>
    </source>
</evidence>
<name>A0A9D1HEU3_9FIRM</name>
<accession>A0A9D1HEU3</accession>
<dbReference type="SUPFAM" id="SSF52172">
    <property type="entry name" value="CheY-like"/>
    <property type="match status" value="1"/>
</dbReference>
<dbReference type="InterPro" id="IPR046947">
    <property type="entry name" value="LytR-like"/>
</dbReference>
<dbReference type="GO" id="GO:0003677">
    <property type="term" value="F:DNA binding"/>
    <property type="evidence" value="ECO:0007669"/>
    <property type="project" value="InterPro"/>
</dbReference>
<evidence type="ECO:0000256" key="2">
    <source>
        <dbReference type="ARBA" id="ARBA00022490"/>
    </source>
</evidence>
<organism evidence="10 11">
    <name type="scientific">Candidatus Allocopromorpha excrementavium</name>
    <dbReference type="NCBI Taxonomy" id="2840741"/>
    <lineage>
        <taxon>Bacteria</taxon>
        <taxon>Bacillati</taxon>
        <taxon>Bacillota</taxon>
        <taxon>Clostridia</taxon>
        <taxon>Eubacteriales</taxon>
        <taxon>Eubacteriaceae</taxon>
        <taxon>Eubacteriaceae incertae sedis</taxon>
        <taxon>Candidatus Allocopromorpha</taxon>
    </lineage>
</organism>
<dbReference type="GO" id="GO:0000156">
    <property type="term" value="F:phosphorelay response regulator activity"/>
    <property type="evidence" value="ECO:0007669"/>
    <property type="project" value="InterPro"/>
</dbReference>
<dbReference type="Pfam" id="PF00072">
    <property type="entry name" value="Response_reg"/>
    <property type="match status" value="1"/>
</dbReference>
<evidence type="ECO:0000259" key="8">
    <source>
        <dbReference type="PROSITE" id="PS50110"/>
    </source>
</evidence>
<dbReference type="Proteomes" id="UP000824159">
    <property type="component" value="Unassembled WGS sequence"/>
</dbReference>
<dbReference type="EMBL" id="DVLX01000103">
    <property type="protein sequence ID" value="HIU00315.1"/>
    <property type="molecule type" value="Genomic_DNA"/>
</dbReference>
<dbReference type="SMART" id="SM00448">
    <property type="entry name" value="REC"/>
    <property type="match status" value="1"/>
</dbReference>
<evidence type="ECO:0000259" key="9">
    <source>
        <dbReference type="PROSITE" id="PS50930"/>
    </source>
</evidence>
<comment type="function">
    <text evidence="5">May play the central regulatory role in sporulation. It may be an element of the effector pathway responsible for the activation of sporulation genes in response to nutritional stress. Spo0A may act in concert with spo0H (a sigma factor) to control the expression of some genes that are critical to the sporulation process.</text>
</comment>
<dbReference type="Gene3D" id="2.40.50.1020">
    <property type="entry name" value="LytTr DNA-binding domain"/>
    <property type="match status" value="1"/>
</dbReference>
<feature type="modified residue" description="4-aspartylphosphate" evidence="7">
    <location>
        <position position="67"/>
    </location>
</feature>
<dbReference type="PROSITE" id="PS50930">
    <property type="entry name" value="HTH_LYTTR"/>
    <property type="match status" value="1"/>
</dbReference>
<evidence type="ECO:0000256" key="7">
    <source>
        <dbReference type="PROSITE-ProRule" id="PRU00169"/>
    </source>
</evidence>
<comment type="function">
    <text evidence="6">Required for high-level post-exponential phase expression of a series of secreted proteins.</text>
</comment>
<keyword evidence="3" id="KW-0902">Two-component regulatory system</keyword>
<dbReference type="InterPro" id="IPR007492">
    <property type="entry name" value="LytTR_DNA-bd_dom"/>
</dbReference>
<evidence type="ECO:0000313" key="11">
    <source>
        <dbReference type="Proteomes" id="UP000824159"/>
    </source>
</evidence>
<gene>
    <name evidence="10" type="ORF">IAD12_08780</name>
</gene>
<dbReference type="InterPro" id="IPR001789">
    <property type="entry name" value="Sig_transdc_resp-reg_receiver"/>
</dbReference>
<dbReference type="SMART" id="SM00850">
    <property type="entry name" value="LytTR"/>
    <property type="match status" value="1"/>
</dbReference>
<evidence type="ECO:0000313" key="10">
    <source>
        <dbReference type="EMBL" id="HIU00315.1"/>
    </source>
</evidence>
<feature type="domain" description="HTH LytTR-type" evidence="9">
    <location>
        <begin position="152"/>
        <end position="234"/>
    </location>
</feature>
<dbReference type="Pfam" id="PF04397">
    <property type="entry name" value="LytTR"/>
    <property type="match status" value="1"/>
</dbReference>